<evidence type="ECO:0000313" key="3">
    <source>
        <dbReference type="Proteomes" id="UP000799640"/>
    </source>
</evidence>
<organism evidence="2 3">
    <name type="scientific">Trichodelitschia bisporula</name>
    <dbReference type="NCBI Taxonomy" id="703511"/>
    <lineage>
        <taxon>Eukaryota</taxon>
        <taxon>Fungi</taxon>
        <taxon>Dikarya</taxon>
        <taxon>Ascomycota</taxon>
        <taxon>Pezizomycotina</taxon>
        <taxon>Dothideomycetes</taxon>
        <taxon>Dothideomycetes incertae sedis</taxon>
        <taxon>Phaeotrichales</taxon>
        <taxon>Phaeotrichaceae</taxon>
        <taxon>Trichodelitschia</taxon>
    </lineage>
</organism>
<feature type="region of interest" description="Disordered" evidence="1">
    <location>
        <begin position="1"/>
        <end position="30"/>
    </location>
</feature>
<accession>A0A6G1HI92</accession>
<dbReference type="Proteomes" id="UP000799640">
    <property type="component" value="Unassembled WGS sequence"/>
</dbReference>
<dbReference type="EMBL" id="ML996712">
    <property type="protein sequence ID" value="KAF2395614.1"/>
    <property type="molecule type" value="Genomic_DNA"/>
</dbReference>
<keyword evidence="3" id="KW-1185">Reference proteome</keyword>
<reference evidence="2" key="1">
    <citation type="journal article" date="2020" name="Stud. Mycol.">
        <title>101 Dothideomycetes genomes: a test case for predicting lifestyles and emergence of pathogens.</title>
        <authorList>
            <person name="Haridas S."/>
            <person name="Albert R."/>
            <person name="Binder M."/>
            <person name="Bloem J."/>
            <person name="Labutti K."/>
            <person name="Salamov A."/>
            <person name="Andreopoulos B."/>
            <person name="Baker S."/>
            <person name="Barry K."/>
            <person name="Bills G."/>
            <person name="Bluhm B."/>
            <person name="Cannon C."/>
            <person name="Castanera R."/>
            <person name="Culley D."/>
            <person name="Daum C."/>
            <person name="Ezra D."/>
            <person name="Gonzalez J."/>
            <person name="Henrissat B."/>
            <person name="Kuo A."/>
            <person name="Liang C."/>
            <person name="Lipzen A."/>
            <person name="Lutzoni F."/>
            <person name="Magnuson J."/>
            <person name="Mondo S."/>
            <person name="Nolan M."/>
            <person name="Ohm R."/>
            <person name="Pangilinan J."/>
            <person name="Park H.-J."/>
            <person name="Ramirez L."/>
            <person name="Alfaro M."/>
            <person name="Sun H."/>
            <person name="Tritt A."/>
            <person name="Yoshinaga Y."/>
            <person name="Zwiers L.-H."/>
            <person name="Turgeon B."/>
            <person name="Goodwin S."/>
            <person name="Spatafora J."/>
            <person name="Crous P."/>
            <person name="Grigoriev I."/>
        </authorList>
    </citation>
    <scope>NUCLEOTIDE SEQUENCE</scope>
    <source>
        <strain evidence="2">CBS 262.69</strain>
    </source>
</reference>
<feature type="region of interest" description="Disordered" evidence="1">
    <location>
        <begin position="82"/>
        <end position="102"/>
    </location>
</feature>
<evidence type="ECO:0000256" key="1">
    <source>
        <dbReference type="SAM" id="MobiDB-lite"/>
    </source>
</evidence>
<protein>
    <submittedName>
        <fullName evidence="2">Uncharacterized protein</fullName>
    </submittedName>
</protein>
<gene>
    <name evidence="2" type="ORF">EJ06DRAFT_264870</name>
</gene>
<sequence>MPKSSGKTKRQTRIAYLSEPPAEGQSQRVRACPAHGAAALYLHALTTSQLTFPPPTSTPSPNVKQSATMPEPRLTVVERKCRPPKNKNIDPDAPSFHPNYARGGVNTERTVCMERKSGLTREDLGSGCGAFPPPPTTIPGDGLWHASEQRRGACGVRDEEPTEEVQAIPTSTSLADTARRRRLLPIARGGCDGGTSGGDACSGFYITPRNVPEVHQQRSVRHLRAEWRTRPSDTATHPQTLSSVMFDSLHKFCAHA</sequence>
<feature type="compositionally biased region" description="Basic residues" evidence="1">
    <location>
        <begin position="1"/>
        <end position="12"/>
    </location>
</feature>
<dbReference type="AlphaFoldDB" id="A0A6G1HI92"/>
<name>A0A6G1HI92_9PEZI</name>
<feature type="region of interest" description="Disordered" evidence="1">
    <location>
        <begin position="51"/>
        <end position="70"/>
    </location>
</feature>
<evidence type="ECO:0000313" key="2">
    <source>
        <dbReference type="EMBL" id="KAF2395614.1"/>
    </source>
</evidence>
<proteinExistence type="predicted"/>